<keyword evidence="2" id="KW-0677">Repeat</keyword>
<dbReference type="Pfam" id="PF00400">
    <property type="entry name" value="WD40"/>
    <property type="match status" value="10"/>
</dbReference>
<proteinExistence type="predicted"/>
<name>A0A8H3B221_9AGAM</name>
<organism evidence="6 7">
    <name type="scientific">Rhizoctonia solani</name>
    <dbReference type="NCBI Taxonomy" id="456999"/>
    <lineage>
        <taxon>Eukaryota</taxon>
        <taxon>Fungi</taxon>
        <taxon>Dikarya</taxon>
        <taxon>Basidiomycota</taxon>
        <taxon>Agaricomycotina</taxon>
        <taxon>Agaricomycetes</taxon>
        <taxon>Cantharellales</taxon>
        <taxon>Ceratobasidiaceae</taxon>
        <taxon>Rhizoctonia</taxon>
    </lineage>
</organism>
<protein>
    <recommendedName>
        <fullName evidence="5">NACHT domain-containing protein</fullName>
    </recommendedName>
</protein>
<evidence type="ECO:0000313" key="7">
    <source>
        <dbReference type="Proteomes" id="UP000663843"/>
    </source>
</evidence>
<dbReference type="PANTHER" id="PTHR19848">
    <property type="entry name" value="WD40 REPEAT PROTEIN"/>
    <property type="match status" value="1"/>
</dbReference>
<evidence type="ECO:0000256" key="3">
    <source>
        <dbReference type="PROSITE-ProRule" id="PRU00221"/>
    </source>
</evidence>
<dbReference type="InterPro" id="IPR020472">
    <property type="entry name" value="WD40_PAC1"/>
</dbReference>
<feature type="domain" description="NACHT" evidence="5">
    <location>
        <begin position="113"/>
        <end position="260"/>
    </location>
</feature>
<dbReference type="InterPro" id="IPR036322">
    <property type="entry name" value="WD40_repeat_dom_sf"/>
</dbReference>
<dbReference type="InterPro" id="IPR019775">
    <property type="entry name" value="WD40_repeat_CS"/>
</dbReference>
<feature type="repeat" description="WD" evidence="3">
    <location>
        <begin position="861"/>
        <end position="902"/>
    </location>
</feature>
<feature type="repeat" description="WD" evidence="3">
    <location>
        <begin position="962"/>
        <end position="991"/>
    </location>
</feature>
<evidence type="ECO:0000256" key="4">
    <source>
        <dbReference type="SAM" id="MobiDB-lite"/>
    </source>
</evidence>
<dbReference type="PROSITE" id="PS50837">
    <property type="entry name" value="NACHT"/>
    <property type="match status" value="1"/>
</dbReference>
<dbReference type="Pfam" id="PF24883">
    <property type="entry name" value="NPHP3_N"/>
    <property type="match status" value="1"/>
</dbReference>
<dbReference type="PROSITE" id="PS50082">
    <property type="entry name" value="WD_REPEATS_2"/>
    <property type="match status" value="8"/>
</dbReference>
<dbReference type="PANTHER" id="PTHR19848:SF8">
    <property type="entry name" value="F-BOX AND WD REPEAT DOMAIN CONTAINING 7"/>
    <property type="match status" value="1"/>
</dbReference>
<reference evidence="6" key="1">
    <citation type="submission" date="2021-01" db="EMBL/GenBank/DDBJ databases">
        <authorList>
            <person name="Kaushik A."/>
        </authorList>
    </citation>
    <scope>NUCLEOTIDE SEQUENCE</scope>
    <source>
        <strain evidence="6">AG2-2IIIB</strain>
    </source>
</reference>
<feature type="repeat" description="WD" evidence="3">
    <location>
        <begin position="775"/>
        <end position="816"/>
    </location>
</feature>
<gene>
    <name evidence="6" type="ORF">RDB_LOCUS81237</name>
</gene>
<feature type="repeat" description="WD" evidence="3">
    <location>
        <begin position="1045"/>
        <end position="1086"/>
    </location>
</feature>
<dbReference type="SMART" id="SM00320">
    <property type="entry name" value="WD40"/>
    <property type="match status" value="10"/>
</dbReference>
<dbReference type="SUPFAM" id="SSF50978">
    <property type="entry name" value="WD40 repeat-like"/>
    <property type="match status" value="2"/>
</dbReference>
<dbReference type="EMBL" id="CAJMWT010002533">
    <property type="protein sequence ID" value="CAE6446091.1"/>
    <property type="molecule type" value="Genomic_DNA"/>
</dbReference>
<comment type="caution">
    <text evidence="6">The sequence shown here is derived from an EMBL/GenBank/DDBJ whole genome shotgun (WGS) entry which is preliminary data.</text>
</comment>
<dbReference type="InterPro" id="IPR007111">
    <property type="entry name" value="NACHT_NTPase"/>
</dbReference>
<evidence type="ECO:0000256" key="1">
    <source>
        <dbReference type="ARBA" id="ARBA00022574"/>
    </source>
</evidence>
<feature type="repeat" description="WD" evidence="3">
    <location>
        <begin position="732"/>
        <end position="773"/>
    </location>
</feature>
<evidence type="ECO:0000259" key="5">
    <source>
        <dbReference type="PROSITE" id="PS50837"/>
    </source>
</evidence>
<dbReference type="PROSITE" id="PS50294">
    <property type="entry name" value="WD_REPEATS_REGION"/>
    <property type="match status" value="7"/>
</dbReference>
<dbReference type="Gene3D" id="2.130.10.10">
    <property type="entry name" value="YVTN repeat-like/Quinoprotein amine dehydrogenase"/>
    <property type="match status" value="4"/>
</dbReference>
<evidence type="ECO:0000256" key="2">
    <source>
        <dbReference type="ARBA" id="ARBA00022737"/>
    </source>
</evidence>
<dbReference type="InterPro" id="IPR027417">
    <property type="entry name" value="P-loop_NTPase"/>
</dbReference>
<keyword evidence="1 3" id="KW-0853">WD repeat</keyword>
<evidence type="ECO:0000313" key="6">
    <source>
        <dbReference type="EMBL" id="CAE6446091.1"/>
    </source>
</evidence>
<dbReference type="InterPro" id="IPR056884">
    <property type="entry name" value="NPHP3-like_N"/>
</dbReference>
<feature type="repeat" description="WD" evidence="3">
    <location>
        <begin position="909"/>
        <end position="950"/>
    </location>
</feature>
<dbReference type="InterPro" id="IPR001680">
    <property type="entry name" value="WD40_rpt"/>
</dbReference>
<dbReference type="Proteomes" id="UP000663843">
    <property type="component" value="Unassembled WGS sequence"/>
</dbReference>
<feature type="compositionally biased region" description="Polar residues" evidence="4">
    <location>
        <begin position="17"/>
        <end position="58"/>
    </location>
</feature>
<feature type="repeat" description="WD" evidence="3">
    <location>
        <begin position="685"/>
        <end position="717"/>
    </location>
</feature>
<dbReference type="PROSITE" id="PS00678">
    <property type="entry name" value="WD_REPEATS_1"/>
    <property type="match status" value="4"/>
</dbReference>
<dbReference type="AlphaFoldDB" id="A0A8H3B221"/>
<feature type="repeat" description="WD" evidence="3">
    <location>
        <begin position="818"/>
        <end position="859"/>
    </location>
</feature>
<dbReference type="InterPro" id="IPR015943">
    <property type="entry name" value="WD40/YVTN_repeat-like_dom_sf"/>
</dbReference>
<accession>A0A8H3B221</accession>
<dbReference type="SUPFAM" id="SSF52540">
    <property type="entry name" value="P-loop containing nucleoside triphosphate hydrolases"/>
    <property type="match status" value="1"/>
</dbReference>
<feature type="region of interest" description="Disordered" evidence="4">
    <location>
        <begin position="1"/>
        <end position="58"/>
    </location>
</feature>
<dbReference type="CDD" id="cd00200">
    <property type="entry name" value="WD40"/>
    <property type="match status" value="1"/>
</dbReference>
<dbReference type="Gene3D" id="3.40.50.300">
    <property type="entry name" value="P-loop containing nucleotide triphosphate hydrolases"/>
    <property type="match status" value="1"/>
</dbReference>
<dbReference type="PRINTS" id="PR00320">
    <property type="entry name" value="GPROTEINBRPT"/>
</dbReference>
<sequence>MSSPADIPKSKGRQMLSRGSFNRSRFQSNSPSQEQQNIDNSSPTIPSRSQDTGFTSSSTPVIDMELENLNPVKQAAYQSDLATKIMRRGCTKGTRVGVLADLDQWLDDPTSPPVCWINGMAGTGKTTIAYTFCETAEKRNLLAASFFCTRSSAECRNVTRIIPTIAYQLAGYLAPYRSALSKVLGGRTDFGSRHVLAQFAQLLKEPLQAIKDMIPNHLVMVIDGVDECEDRSGIARLLDTLFQYSPNVPLKFLITSQPNAEIYAKMSLYRPLRDMIHLDEIDESVVQADIQLYLSEGLEHLFLGPTEMEQLVQRSGKFFIYAATLARYITSGRSIDPHKRLQSILSVAPDATRWHSPIDALYSVVLTSALEAGKPEDIWMVLRTVLLAQEPVNVATIVALAGIEDSRRVLSVLNLLRSVLHHPNTTGLVSTLHASFPDYIFDNERSGPYYCDAAELNRAMAERCFVIMKEQLRFNICNLETSFIFDAQINDMQARVNNMIPSSLAYVCRYWVKHIAPAYESDVLLAMLDEFLCNHLLFWIEVLNVRRETIEGIEGLLKTKQWLKKINCTSNQLVMLVEDARNFITSFAASPASRSTPHIYISSLPFCPRSSLVYKHYWKRMHGLLELNGSLMEHREAIALATWNVTSNILSIACSPSGDQIAVGCFDRTVRLLNALDGVELVSPLEGHTEIAHSVAFSPDGQLVASGSYDGTIRVWNADIGTLVCVTTSREAGGDVSYVNSVAFSPDGRRIASGSAAGIIRVWGANDGALLLGPLEAHSDWIRSVTFSPDGTFIASASDDHTVRLWRSDDGTSASAIFKGHTHWVMSIAFSPDGTRLASGSRDNTIRVWNTSDGSLISKPFEGHTGPVYSVVISSDGTRVASGSGDGTIRIWDIYNGTLAAGPFRLIDYTGSVVLVTSVMFSPDGTRVISSSYNRAIHVWDLRYNDTLASAPTPPQDTIPVITSLAFSSDGAHILSSSPDRTIRLWDTRDGVFKAGPDKGDLPYTSLSRFSPVYSPNRSYFAGSFENDILHIMSMKTGATVTRLQEVDHRSLSAFMFSQDSNTAITGGSTGTIQVWDVQNGQITGHPFVGHTGAVTSIAQSLDCSLLASYSEKDKSLRVWSMKTPIIGSDQQRGVAPALDHNAANIWHITKDGWIVDNNNDIVLWLPADISSLWRSSYAFLIVNERGTLQITKQKLLIGSEWSGCYTL</sequence>